<comment type="similarity">
    <text evidence="1">Belongs to the plant acyltransferase family.</text>
</comment>
<keyword evidence="3" id="KW-1185">Reference proteome</keyword>
<evidence type="ECO:0000256" key="1">
    <source>
        <dbReference type="ARBA" id="ARBA00009861"/>
    </source>
</evidence>
<dbReference type="PANTHER" id="PTHR31642">
    <property type="entry name" value="TRICHOTHECENE 3-O-ACETYLTRANSFERASE"/>
    <property type="match status" value="1"/>
</dbReference>
<protein>
    <recommendedName>
        <fullName evidence="4">Protein ECERIFERUM 26-like</fullName>
    </recommendedName>
</protein>
<dbReference type="Gene3D" id="3.30.559.10">
    <property type="entry name" value="Chloramphenicol acetyltransferase-like domain"/>
    <property type="match status" value="2"/>
</dbReference>
<dbReference type="InterPro" id="IPR023213">
    <property type="entry name" value="CAT-like_dom_sf"/>
</dbReference>
<dbReference type="AlphaFoldDB" id="A0AA88VMR3"/>
<sequence length="437" mass="48656">MGISKEESPIFNIKLSSVGPGRCTGQDVVHVPSNMDLAMKLHYLRGVYYFSSQAFQGLTIKKIKEAMFKWLNHYYVACGRFRRSESGRPFVKCNDCGVRMIEAECDRTADEWLEMKDLISQQKLLFPNQVIGPELQFSPQVLIQITKFKCGGASLGLSWAHVLGDAFCAAEFIDMWGKSMAGHQLSEQSYEKPGNHLPLSPEKHLEDPVSVKRVAPVDDHWIVGNSKTKMETYSFHVSSTQLSRLQAEICGGNDGFRFPPFESLCAVIWQSIAKVRKRAEPKVVTICRSDPHDKVKAMLRNSQVIGVVSTDFPTAEAQAEDLALLITETLVDERRKIEAAVEREKGLSDLVMYGANLTFVNLEDAKFYTLELHGQKPLYVSYAVDGVGDEGVVLVLPTPKDSGEVGGFCGGRIVSITLPENEVWGVKSELKGRWSIT</sequence>
<proteinExistence type="inferred from homology"/>
<gene>
    <name evidence="2" type="ORF">RJ639_011087</name>
</gene>
<organism evidence="2 3">
    <name type="scientific">Escallonia herrerae</name>
    <dbReference type="NCBI Taxonomy" id="1293975"/>
    <lineage>
        <taxon>Eukaryota</taxon>
        <taxon>Viridiplantae</taxon>
        <taxon>Streptophyta</taxon>
        <taxon>Embryophyta</taxon>
        <taxon>Tracheophyta</taxon>
        <taxon>Spermatophyta</taxon>
        <taxon>Magnoliopsida</taxon>
        <taxon>eudicotyledons</taxon>
        <taxon>Gunneridae</taxon>
        <taxon>Pentapetalae</taxon>
        <taxon>asterids</taxon>
        <taxon>campanulids</taxon>
        <taxon>Escalloniales</taxon>
        <taxon>Escalloniaceae</taxon>
        <taxon>Escallonia</taxon>
    </lineage>
</organism>
<dbReference type="Pfam" id="PF02458">
    <property type="entry name" value="Transferase"/>
    <property type="match status" value="1"/>
</dbReference>
<dbReference type="Proteomes" id="UP001188597">
    <property type="component" value="Unassembled WGS sequence"/>
</dbReference>
<evidence type="ECO:0008006" key="4">
    <source>
        <dbReference type="Google" id="ProtNLM"/>
    </source>
</evidence>
<comment type="caution">
    <text evidence="2">The sequence shown here is derived from an EMBL/GenBank/DDBJ whole genome shotgun (WGS) entry which is preliminary data.</text>
</comment>
<evidence type="ECO:0000313" key="2">
    <source>
        <dbReference type="EMBL" id="KAK3010428.1"/>
    </source>
</evidence>
<reference evidence="2" key="1">
    <citation type="submission" date="2022-12" db="EMBL/GenBank/DDBJ databases">
        <title>Draft genome assemblies for two species of Escallonia (Escalloniales).</title>
        <authorList>
            <person name="Chanderbali A."/>
            <person name="Dervinis C."/>
            <person name="Anghel I."/>
            <person name="Soltis D."/>
            <person name="Soltis P."/>
            <person name="Zapata F."/>
        </authorList>
    </citation>
    <scope>NUCLEOTIDE SEQUENCE</scope>
    <source>
        <strain evidence="2">UCBG64.0493</strain>
        <tissue evidence="2">Leaf</tissue>
    </source>
</reference>
<dbReference type="PANTHER" id="PTHR31642:SF115">
    <property type="entry name" value="PROTEIN ECERIFERUM 26-LIKE"/>
    <property type="match status" value="1"/>
</dbReference>
<name>A0AA88VMR3_9ASTE</name>
<dbReference type="InterPro" id="IPR050317">
    <property type="entry name" value="Plant_Fungal_Acyltransferase"/>
</dbReference>
<dbReference type="GO" id="GO:0016747">
    <property type="term" value="F:acyltransferase activity, transferring groups other than amino-acyl groups"/>
    <property type="evidence" value="ECO:0007669"/>
    <property type="project" value="TreeGrafter"/>
</dbReference>
<evidence type="ECO:0000313" key="3">
    <source>
        <dbReference type="Proteomes" id="UP001188597"/>
    </source>
</evidence>
<accession>A0AA88VMR3</accession>
<dbReference type="EMBL" id="JAVXUP010001544">
    <property type="protein sequence ID" value="KAK3010428.1"/>
    <property type="molecule type" value="Genomic_DNA"/>
</dbReference>